<dbReference type="OrthoDB" id="13123at10239"/>
<dbReference type="RefSeq" id="YP_001426770.1">
    <property type="nucleotide sequence ID" value="NC_008724.1"/>
</dbReference>
<sequence length="218" mass="24834">MNALIEQWTRILHIDEIAQSRSEEKISEVVAAPLDCSRLCWHCCHPWQGEAIPYPFAYDDRTKKFKVGGQFCSFECIKGYSRDTVSVAVSGIHLMNIRHYRKVLTGRTDPFMPAPPKIVLRAFGGNLTIDEFRKPTPNIEYTVNYGSTVKIIPYEAHEYHTGTKNVTLLDTETEVNIKNSNVKNEHLRLRRTKPLAQGRSNIERSLGLNAFANLIKTS</sequence>
<protein>
    <submittedName>
        <fullName evidence="1">Uncharacterized protein Z289L</fullName>
    </submittedName>
</protein>
<gene>
    <name evidence="1" type="primary">Z289L</name>
    <name evidence="1" type="ORF">ATCV1_Z289L</name>
</gene>
<organism evidence="1 2">
    <name type="scientific">Chlorovirus heliozoae</name>
    <dbReference type="NCBI Taxonomy" id="322019"/>
    <lineage>
        <taxon>Viruses</taxon>
        <taxon>Varidnaviria</taxon>
        <taxon>Bamfordvirae</taxon>
        <taxon>Nucleocytoviricota</taxon>
        <taxon>Megaviricetes</taxon>
        <taxon>Algavirales</taxon>
        <taxon>Phycodnaviridae</taxon>
        <taxon>Chlorovirus</taxon>
    </lineage>
</organism>
<reference evidence="1 2" key="1">
    <citation type="submission" date="2006-09" db="EMBL/GenBank/DDBJ databases">
        <title>Sequence and annotation of the 288-kb ATCV-1 virus that infects an endosymbiotic Chlorella strain of the heliozoon Acanthocystis turfacea.</title>
        <authorList>
            <person name="Fitzgerald L.A."/>
            <person name="Graves M.V."/>
            <person name="Li X."/>
            <person name="Pfitzner A.J.P."/>
            <person name="Hartigan J."/>
            <person name="Van Etten J.L."/>
        </authorList>
    </citation>
    <scope>NUCLEOTIDE SEQUENCE [LARGE SCALE GENOMIC DNA]</scope>
    <source>
        <strain evidence="1 2">ATCV-1</strain>
    </source>
</reference>
<accession>A7K8P9</accession>
<keyword evidence="2" id="KW-1185">Reference proteome</keyword>
<evidence type="ECO:0000313" key="1">
    <source>
        <dbReference type="EMBL" id="ABT16423.1"/>
    </source>
</evidence>
<proteinExistence type="predicted"/>
<dbReference type="EMBL" id="EF101928">
    <property type="protein sequence ID" value="ABT16423.1"/>
    <property type="molecule type" value="Genomic_DNA"/>
</dbReference>
<dbReference type="Proteomes" id="UP000202420">
    <property type="component" value="Segment"/>
</dbReference>
<name>A7K8P9_9PHYC</name>
<dbReference type="KEGG" id="vg:5470440"/>
<evidence type="ECO:0000313" key="2">
    <source>
        <dbReference type="Proteomes" id="UP000202420"/>
    </source>
</evidence>
<dbReference type="GeneID" id="5470440"/>